<reference evidence="1" key="2">
    <citation type="submission" date="2025-08" db="UniProtKB">
        <authorList>
            <consortium name="Ensembl"/>
        </authorList>
    </citation>
    <scope>IDENTIFICATION</scope>
</reference>
<reference evidence="1" key="3">
    <citation type="submission" date="2025-09" db="UniProtKB">
        <authorList>
            <consortium name="Ensembl"/>
        </authorList>
    </citation>
    <scope>IDENTIFICATION</scope>
</reference>
<accession>A0A452SC91</accession>
<dbReference type="OMA" id="THNISRC"/>
<dbReference type="AlphaFoldDB" id="A0A452SC91"/>
<dbReference type="Proteomes" id="UP000291022">
    <property type="component" value="Unassembled WGS sequence"/>
</dbReference>
<dbReference type="GeneTree" id="ENSGT00910000148519"/>
<keyword evidence="2" id="KW-1185">Reference proteome</keyword>
<reference evidence="2" key="1">
    <citation type="submission" date="2016-06" db="EMBL/GenBank/DDBJ databases">
        <title>De novo assembly and RNA-Seq shows season-dependent expression and editing in black bear kidneys.</title>
        <authorList>
            <person name="Korstanje R."/>
            <person name="Srivastava A."/>
            <person name="Sarsani V.K."/>
            <person name="Sheehan S.M."/>
            <person name="Seger R.L."/>
            <person name="Barter M.E."/>
            <person name="Lindqvist C."/>
            <person name="Brody L.C."/>
            <person name="Mullikin J.C."/>
        </authorList>
    </citation>
    <scope>NUCLEOTIDE SEQUENCE [LARGE SCALE GENOMIC DNA]</scope>
</reference>
<sequence>ISTYNISRCIQTLNTKIWEFKIMKEKVTQGTLVSFRFNSSIICRSVFLPKRFCVVPTNLSSWDMLYYISINFNSCF</sequence>
<organism evidence="1 2">
    <name type="scientific">Ursus americanus</name>
    <name type="common">American black bear</name>
    <name type="synonym">Euarctos americanus</name>
    <dbReference type="NCBI Taxonomy" id="9643"/>
    <lineage>
        <taxon>Eukaryota</taxon>
        <taxon>Metazoa</taxon>
        <taxon>Chordata</taxon>
        <taxon>Craniata</taxon>
        <taxon>Vertebrata</taxon>
        <taxon>Euteleostomi</taxon>
        <taxon>Mammalia</taxon>
        <taxon>Eutheria</taxon>
        <taxon>Laurasiatheria</taxon>
        <taxon>Carnivora</taxon>
        <taxon>Caniformia</taxon>
        <taxon>Ursidae</taxon>
        <taxon>Ursus</taxon>
    </lineage>
</organism>
<evidence type="ECO:0000313" key="1">
    <source>
        <dbReference type="Ensembl" id="ENSUAMP00000029961.1"/>
    </source>
</evidence>
<dbReference type="Ensembl" id="ENSUAMT00000033429.1">
    <property type="protein sequence ID" value="ENSUAMP00000029961.1"/>
    <property type="gene ID" value="ENSUAMG00000023025.1"/>
</dbReference>
<protein>
    <submittedName>
        <fullName evidence="1">Uncharacterized protein</fullName>
    </submittedName>
</protein>
<name>A0A452SC91_URSAM</name>
<evidence type="ECO:0000313" key="2">
    <source>
        <dbReference type="Proteomes" id="UP000291022"/>
    </source>
</evidence>
<proteinExistence type="predicted"/>